<dbReference type="InterPro" id="IPR003594">
    <property type="entry name" value="HATPase_dom"/>
</dbReference>
<dbReference type="Pfam" id="PF07730">
    <property type="entry name" value="HisKA_3"/>
    <property type="match status" value="1"/>
</dbReference>
<evidence type="ECO:0000313" key="7">
    <source>
        <dbReference type="EMBL" id="OMG53928.1"/>
    </source>
</evidence>
<evidence type="ECO:0000256" key="4">
    <source>
        <dbReference type="SAM" id="Phobius"/>
    </source>
</evidence>
<dbReference type="InterPro" id="IPR036890">
    <property type="entry name" value="HATPase_C_sf"/>
</dbReference>
<dbReference type="Pfam" id="PF02518">
    <property type="entry name" value="HATPase_c"/>
    <property type="match status" value="1"/>
</dbReference>
<dbReference type="PANTHER" id="PTHR24421">
    <property type="entry name" value="NITRATE/NITRITE SENSOR PROTEIN NARX-RELATED"/>
    <property type="match status" value="1"/>
</dbReference>
<evidence type="ECO:0000259" key="5">
    <source>
        <dbReference type="Pfam" id="PF02518"/>
    </source>
</evidence>
<dbReference type="SUPFAM" id="SSF55874">
    <property type="entry name" value="ATPase domain of HSP90 chaperone/DNA topoisomerase II/histidine kinase"/>
    <property type="match status" value="1"/>
</dbReference>
<dbReference type="InterPro" id="IPR050482">
    <property type="entry name" value="Sensor_HK_TwoCompSys"/>
</dbReference>
<evidence type="ECO:0000256" key="1">
    <source>
        <dbReference type="ARBA" id="ARBA00022679"/>
    </source>
</evidence>
<organism evidence="7 8">
    <name type="scientific">Azonexus hydrophilus</name>
    <dbReference type="NCBI Taxonomy" id="418702"/>
    <lineage>
        <taxon>Bacteria</taxon>
        <taxon>Pseudomonadati</taxon>
        <taxon>Pseudomonadota</taxon>
        <taxon>Betaproteobacteria</taxon>
        <taxon>Rhodocyclales</taxon>
        <taxon>Azonexaceae</taxon>
        <taxon>Azonexus</taxon>
    </lineage>
</organism>
<keyword evidence="1" id="KW-0808">Transferase</keyword>
<evidence type="ECO:0000259" key="6">
    <source>
        <dbReference type="Pfam" id="PF07730"/>
    </source>
</evidence>
<dbReference type="InterPro" id="IPR011712">
    <property type="entry name" value="Sig_transdc_His_kin_sub3_dim/P"/>
</dbReference>
<dbReference type="RefSeq" id="WP_076095119.1">
    <property type="nucleotide sequence ID" value="NZ_MTHD01000003.1"/>
</dbReference>
<reference evidence="7 8" key="1">
    <citation type="submission" date="2016-10" db="EMBL/GenBank/DDBJ databases">
        <title>Alkaliphiles isolated from bioreactors.</title>
        <authorList>
            <person name="Salah Z."/>
            <person name="Rout S.P."/>
            <person name="Humphreys P.N."/>
        </authorList>
    </citation>
    <scope>NUCLEOTIDE SEQUENCE [LARGE SCALE GENOMIC DNA]</scope>
    <source>
        <strain evidence="7 8">ZS02</strain>
    </source>
</reference>
<evidence type="ECO:0000256" key="2">
    <source>
        <dbReference type="ARBA" id="ARBA00022777"/>
    </source>
</evidence>
<dbReference type="STRING" id="418702.BJN45_11005"/>
<dbReference type="GO" id="GO:0046983">
    <property type="term" value="F:protein dimerization activity"/>
    <property type="evidence" value="ECO:0007669"/>
    <property type="project" value="InterPro"/>
</dbReference>
<keyword evidence="4" id="KW-1133">Transmembrane helix</keyword>
<sequence>MTQEKKIILLFAALLGGMLLSSRFEDSVRLCITLLLLSGACVFILRHVLRPWREHEAGLHRLIQQLQAAQDEERESLARDLHDGLGQSLTVIGLTAAFLERNADRLNPALLREYAGDLQRDLQACRRQLQEILRPRQSGGLTADELVTALQELVSCWQQRATGIEFQLSMPTALPEVDGEVGLTAYRLVQEALTNVVRHSAARCCRIAVVPGRGELQLRIEDDGRGMAVAANSGLHCGLLGIRERLTKIGGHLSLSGAAGQGMHLQARLPLPNSVARRS</sequence>
<feature type="domain" description="Signal transduction histidine kinase subgroup 3 dimerisation and phosphoacceptor" evidence="6">
    <location>
        <begin position="73"/>
        <end position="133"/>
    </location>
</feature>
<keyword evidence="3" id="KW-0902">Two-component regulatory system</keyword>
<dbReference type="GO" id="GO:0016020">
    <property type="term" value="C:membrane"/>
    <property type="evidence" value="ECO:0007669"/>
    <property type="project" value="InterPro"/>
</dbReference>
<dbReference type="PANTHER" id="PTHR24421:SF58">
    <property type="entry name" value="SIGNAL TRANSDUCTION HISTIDINE-PROTEIN KINASE_PHOSPHATASE UHPB"/>
    <property type="match status" value="1"/>
</dbReference>
<feature type="transmembrane region" description="Helical" evidence="4">
    <location>
        <begin position="7"/>
        <end position="24"/>
    </location>
</feature>
<accession>A0A1R1I595</accession>
<proteinExistence type="predicted"/>
<keyword evidence="2" id="KW-0418">Kinase</keyword>
<feature type="domain" description="Histidine kinase/HSP90-like ATPase" evidence="5">
    <location>
        <begin position="184"/>
        <end position="272"/>
    </location>
</feature>
<feature type="transmembrane region" description="Helical" evidence="4">
    <location>
        <begin position="30"/>
        <end position="49"/>
    </location>
</feature>
<dbReference type="Gene3D" id="1.20.5.1930">
    <property type="match status" value="1"/>
</dbReference>
<comment type="caution">
    <text evidence="7">The sequence shown here is derived from an EMBL/GenBank/DDBJ whole genome shotgun (WGS) entry which is preliminary data.</text>
</comment>
<name>A0A1R1I595_9RHOO</name>
<dbReference type="AlphaFoldDB" id="A0A1R1I595"/>
<dbReference type="Gene3D" id="3.30.565.10">
    <property type="entry name" value="Histidine kinase-like ATPase, C-terminal domain"/>
    <property type="match status" value="1"/>
</dbReference>
<dbReference type="CDD" id="cd16917">
    <property type="entry name" value="HATPase_UhpB-NarQ-NarX-like"/>
    <property type="match status" value="1"/>
</dbReference>
<keyword evidence="8" id="KW-1185">Reference proteome</keyword>
<keyword evidence="4" id="KW-0472">Membrane</keyword>
<dbReference type="GO" id="GO:0000155">
    <property type="term" value="F:phosphorelay sensor kinase activity"/>
    <property type="evidence" value="ECO:0007669"/>
    <property type="project" value="InterPro"/>
</dbReference>
<dbReference type="Proteomes" id="UP000187526">
    <property type="component" value="Unassembled WGS sequence"/>
</dbReference>
<protein>
    <submittedName>
        <fullName evidence="7">Uncharacterized protein</fullName>
    </submittedName>
</protein>
<evidence type="ECO:0000313" key="8">
    <source>
        <dbReference type="Proteomes" id="UP000187526"/>
    </source>
</evidence>
<dbReference type="EMBL" id="MTHD01000003">
    <property type="protein sequence ID" value="OMG53928.1"/>
    <property type="molecule type" value="Genomic_DNA"/>
</dbReference>
<keyword evidence="4" id="KW-0812">Transmembrane</keyword>
<gene>
    <name evidence="7" type="ORF">BJN45_11005</name>
</gene>
<evidence type="ECO:0000256" key="3">
    <source>
        <dbReference type="ARBA" id="ARBA00023012"/>
    </source>
</evidence>